<evidence type="ECO:0000313" key="1">
    <source>
        <dbReference type="EMBL" id="QHT71216.1"/>
    </source>
</evidence>
<proteinExistence type="predicted"/>
<dbReference type="Proteomes" id="UP000480178">
    <property type="component" value="Chromosome"/>
</dbReference>
<dbReference type="EMBL" id="CP048222">
    <property type="protein sequence ID" value="QHT71216.1"/>
    <property type="molecule type" value="Genomic_DNA"/>
</dbReference>
<sequence length="202" mass="23728">MEAHQSDKSSHRFTDTAQMLHDFSRHILVHCPKCERRAYVQTDAGTKKSELKCPECHYSEKEGNWYGLMDLVVRQRCDACGKWIEERVRESKVKYTNLLITCAHCKQEKAYKPLREKVFTASHIPTDPVFGLRLWLQADFGDYVLWAYNKEHLQYLKEYIAARLREKNGISRRTLALKLPQFIKSAKNRDALLKLIAKLEQK</sequence>
<gene>
    <name evidence="1" type="ORF">GXP67_33480</name>
</gene>
<name>A0A6C0GT66_9BACT</name>
<protein>
    <recommendedName>
        <fullName evidence="3">TFIIB-type zinc ribbon-containing protein</fullName>
    </recommendedName>
</protein>
<evidence type="ECO:0000313" key="2">
    <source>
        <dbReference type="Proteomes" id="UP000480178"/>
    </source>
</evidence>
<organism evidence="1 2">
    <name type="scientific">Rhodocytophaga rosea</name>
    <dbReference type="NCBI Taxonomy" id="2704465"/>
    <lineage>
        <taxon>Bacteria</taxon>
        <taxon>Pseudomonadati</taxon>
        <taxon>Bacteroidota</taxon>
        <taxon>Cytophagia</taxon>
        <taxon>Cytophagales</taxon>
        <taxon>Rhodocytophagaceae</taxon>
        <taxon>Rhodocytophaga</taxon>
    </lineage>
</organism>
<accession>A0A6C0GT66</accession>
<keyword evidence="2" id="KW-1185">Reference proteome</keyword>
<dbReference type="KEGG" id="rhoz:GXP67_33480"/>
<evidence type="ECO:0008006" key="3">
    <source>
        <dbReference type="Google" id="ProtNLM"/>
    </source>
</evidence>
<dbReference type="AlphaFoldDB" id="A0A6C0GT66"/>
<reference evidence="1 2" key="1">
    <citation type="submission" date="2020-01" db="EMBL/GenBank/DDBJ databases">
        <authorList>
            <person name="Kim M.K."/>
        </authorList>
    </citation>
    <scope>NUCLEOTIDE SEQUENCE [LARGE SCALE GENOMIC DNA]</scope>
    <source>
        <strain evidence="1 2">172606-1</strain>
    </source>
</reference>
<dbReference type="RefSeq" id="WP_162447156.1">
    <property type="nucleotide sequence ID" value="NZ_CP048222.1"/>
</dbReference>